<protein>
    <submittedName>
        <fullName evidence="1">Uncharacterized protein</fullName>
    </submittedName>
</protein>
<dbReference type="Gene3D" id="3.40.50.2000">
    <property type="entry name" value="Glycogen Phosphorylase B"/>
    <property type="match status" value="1"/>
</dbReference>
<evidence type="ECO:0000313" key="1">
    <source>
        <dbReference type="EMBL" id="GAG07909.1"/>
    </source>
</evidence>
<gene>
    <name evidence="1" type="ORF">S01H1_40671</name>
</gene>
<feature type="non-terminal residue" evidence="1">
    <location>
        <position position="179"/>
    </location>
</feature>
<dbReference type="SUPFAM" id="SSF53756">
    <property type="entry name" value="UDP-Glycosyltransferase/glycogen phosphorylase"/>
    <property type="match status" value="1"/>
</dbReference>
<proteinExistence type="predicted"/>
<dbReference type="AlphaFoldDB" id="X0UQ20"/>
<sequence>MQRHDDILELLREKGAEVARKAQRGLIIQPGAIGDCILTLPLAAFMKETLGLGGIDVLGHTEYLGILPGRTCIDGVSSIDSIDLHRLFVEKKAFDLVDRDPLISAFTGYAWIATFLGEPNSNFEQNLIFTANCSHSSEVMTLYLKPPKDFGGHLADFYIEQFVKQSGLPLETKRVGLDD</sequence>
<organism evidence="1">
    <name type="scientific">marine sediment metagenome</name>
    <dbReference type="NCBI Taxonomy" id="412755"/>
    <lineage>
        <taxon>unclassified sequences</taxon>
        <taxon>metagenomes</taxon>
        <taxon>ecological metagenomes</taxon>
    </lineage>
</organism>
<dbReference type="EMBL" id="BARS01025766">
    <property type="protein sequence ID" value="GAG07909.1"/>
    <property type="molecule type" value="Genomic_DNA"/>
</dbReference>
<accession>X0UQ20</accession>
<name>X0UQ20_9ZZZZ</name>
<comment type="caution">
    <text evidence="1">The sequence shown here is derived from an EMBL/GenBank/DDBJ whole genome shotgun (WGS) entry which is preliminary data.</text>
</comment>
<reference evidence="1" key="1">
    <citation type="journal article" date="2014" name="Front. Microbiol.">
        <title>High frequency of phylogenetically diverse reductive dehalogenase-homologous genes in deep subseafloor sedimentary metagenomes.</title>
        <authorList>
            <person name="Kawai M."/>
            <person name="Futagami T."/>
            <person name="Toyoda A."/>
            <person name="Takaki Y."/>
            <person name="Nishi S."/>
            <person name="Hori S."/>
            <person name="Arai W."/>
            <person name="Tsubouchi T."/>
            <person name="Morono Y."/>
            <person name="Uchiyama I."/>
            <person name="Ito T."/>
            <person name="Fujiyama A."/>
            <person name="Inagaki F."/>
            <person name="Takami H."/>
        </authorList>
    </citation>
    <scope>NUCLEOTIDE SEQUENCE</scope>
    <source>
        <strain evidence="1">Expedition CK06-06</strain>
    </source>
</reference>